<dbReference type="EMBL" id="UINC01171207">
    <property type="protein sequence ID" value="SVD75654.1"/>
    <property type="molecule type" value="Genomic_DNA"/>
</dbReference>
<protein>
    <submittedName>
        <fullName evidence="1">Uncharacterized protein</fullName>
    </submittedName>
</protein>
<gene>
    <name evidence="1" type="ORF">METZ01_LOCUS428508</name>
</gene>
<accession>A0A382XXM4</accession>
<reference evidence="1" key="1">
    <citation type="submission" date="2018-05" db="EMBL/GenBank/DDBJ databases">
        <authorList>
            <person name="Lanie J.A."/>
            <person name="Ng W.-L."/>
            <person name="Kazmierczak K.M."/>
            <person name="Andrzejewski T.M."/>
            <person name="Davidsen T.M."/>
            <person name="Wayne K.J."/>
            <person name="Tettelin H."/>
            <person name="Glass J.I."/>
            <person name="Rusch D."/>
            <person name="Podicherti R."/>
            <person name="Tsui H.-C.T."/>
            <person name="Winkler M.E."/>
        </authorList>
    </citation>
    <scope>NUCLEOTIDE SEQUENCE</scope>
</reference>
<evidence type="ECO:0000313" key="1">
    <source>
        <dbReference type="EMBL" id="SVD75654.1"/>
    </source>
</evidence>
<feature type="non-terminal residue" evidence="1">
    <location>
        <position position="87"/>
    </location>
</feature>
<proteinExistence type="predicted"/>
<organism evidence="1">
    <name type="scientific">marine metagenome</name>
    <dbReference type="NCBI Taxonomy" id="408172"/>
    <lineage>
        <taxon>unclassified sequences</taxon>
        <taxon>metagenomes</taxon>
        <taxon>ecological metagenomes</taxon>
    </lineage>
</organism>
<name>A0A382XXM4_9ZZZZ</name>
<sequence length="87" mass="9293">MGKFKSLQTQTCTASRFLIYPETHVYGDANCSPSRTFFCPLTSAAGPGTSVTLPPAATIFSRACLLNRCAETDSDFDGVPDVDDPDP</sequence>
<dbReference type="AlphaFoldDB" id="A0A382XXM4"/>